<evidence type="ECO:0000313" key="2">
    <source>
        <dbReference type="Proteomes" id="UP000199572"/>
    </source>
</evidence>
<dbReference type="Proteomes" id="UP000199572">
    <property type="component" value="Unassembled WGS sequence"/>
</dbReference>
<sequence>MVNQIYESQLAYYNANIADKDNYLSIINFAKTERSTLFKRIGSVVQSDSFIILEGFSPGWGNFVGLVWNRELAYSYKKLSTDKKLQITKTNLSGNNVKHNTSIDPFIIKKISEWDVNYIRNIKNKIGMGVSDGHYFIATKVTKGKTDHDYIIENIAFEQFAE</sequence>
<keyword evidence="2" id="KW-1185">Reference proteome</keyword>
<organism evidence="1 2">
    <name type="scientific">Pedobacter rhizosphaerae</name>
    <dbReference type="NCBI Taxonomy" id="390241"/>
    <lineage>
        <taxon>Bacteria</taxon>
        <taxon>Pseudomonadati</taxon>
        <taxon>Bacteroidota</taxon>
        <taxon>Sphingobacteriia</taxon>
        <taxon>Sphingobacteriales</taxon>
        <taxon>Sphingobacteriaceae</taxon>
        <taxon>Pedobacter</taxon>
    </lineage>
</organism>
<evidence type="ECO:0000313" key="1">
    <source>
        <dbReference type="EMBL" id="SES20488.1"/>
    </source>
</evidence>
<reference evidence="1 2" key="1">
    <citation type="submission" date="2016-10" db="EMBL/GenBank/DDBJ databases">
        <authorList>
            <person name="de Groot N.N."/>
        </authorList>
    </citation>
    <scope>NUCLEOTIDE SEQUENCE [LARGE SCALE GENOMIC DNA]</scope>
    <source>
        <strain evidence="1 2">DSM 18610</strain>
    </source>
</reference>
<gene>
    <name evidence="1" type="ORF">SAMN04488023_14234</name>
</gene>
<dbReference type="STRING" id="390241.SAMN04488023_14234"/>
<proteinExistence type="predicted"/>
<name>A0A1H9VFY3_9SPHI</name>
<protein>
    <submittedName>
        <fullName evidence="1">Uncharacterized protein</fullName>
    </submittedName>
</protein>
<dbReference type="AlphaFoldDB" id="A0A1H9VFY3"/>
<dbReference type="EMBL" id="FOGG01000042">
    <property type="protein sequence ID" value="SES20488.1"/>
    <property type="molecule type" value="Genomic_DNA"/>
</dbReference>
<accession>A0A1H9VFY3</accession>